<dbReference type="Proteomes" id="UP000094801">
    <property type="component" value="Unassembled WGS sequence"/>
</dbReference>
<dbReference type="GO" id="GO:0004377">
    <property type="term" value="F:GDP-Man:Man(3)GlcNAc(2)-PP-Dol alpha-1,2-mannosyltransferase activity"/>
    <property type="evidence" value="ECO:0007669"/>
    <property type="project" value="InterPro"/>
</dbReference>
<evidence type="ECO:0000259" key="5">
    <source>
        <dbReference type="Pfam" id="PF00534"/>
    </source>
</evidence>
<reference evidence="7" key="1">
    <citation type="submission" date="2016-04" db="EMBL/GenBank/DDBJ databases">
        <title>Comparative genomics of biotechnologically important yeasts.</title>
        <authorList>
            <consortium name="DOE Joint Genome Institute"/>
            <person name="Riley R."/>
            <person name="Haridas S."/>
            <person name="Wolfe K.H."/>
            <person name="Lopes M.R."/>
            <person name="Hittinger C.T."/>
            <person name="Goker M."/>
            <person name="Salamov A."/>
            <person name="Wisecaver J."/>
            <person name="Long T.M."/>
            <person name="Aerts A.L."/>
            <person name="Barry K."/>
            <person name="Choi C."/>
            <person name="Clum A."/>
            <person name="Coughlan A.Y."/>
            <person name="Deshpande S."/>
            <person name="Douglass A.P."/>
            <person name="Hanson S.J."/>
            <person name="Klenk H.-P."/>
            <person name="Labutti K."/>
            <person name="Lapidus A."/>
            <person name="Lindquist E."/>
            <person name="Lipzen A."/>
            <person name="Meier-Kolthoff J.P."/>
            <person name="Ohm R.A."/>
            <person name="Otillar R.P."/>
            <person name="Pangilinan J."/>
            <person name="Peng Y."/>
            <person name="Rokas A."/>
            <person name="Rosa C.A."/>
            <person name="Scheuner C."/>
            <person name="Sibirny A.A."/>
            <person name="Slot J.C."/>
            <person name="Stielow J.B."/>
            <person name="Sun H."/>
            <person name="Kurtzman C.P."/>
            <person name="Blackwell M."/>
            <person name="Grigoriev I.V."/>
            <person name="Jeffries T.W."/>
        </authorList>
    </citation>
    <scope>NUCLEOTIDE SEQUENCE [LARGE SCALE GENOMIC DNA]</scope>
    <source>
        <strain evidence="7">NRRL YB-2248</strain>
    </source>
</reference>
<gene>
    <name evidence="6" type="ORF">CANARDRAFT_29846</name>
</gene>
<keyword evidence="7" id="KW-1185">Reference proteome</keyword>
<organism evidence="6 7">
    <name type="scientific">[Candida] arabinofermentans NRRL YB-2248</name>
    <dbReference type="NCBI Taxonomy" id="983967"/>
    <lineage>
        <taxon>Eukaryota</taxon>
        <taxon>Fungi</taxon>
        <taxon>Dikarya</taxon>
        <taxon>Ascomycota</taxon>
        <taxon>Saccharomycotina</taxon>
        <taxon>Pichiomycetes</taxon>
        <taxon>Pichiales</taxon>
        <taxon>Pichiaceae</taxon>
        <taxon>Ogataea</taxon>
        <taxon>Ogataea/Candida clade</taxon>
    </lineage>
</organism>
<dbReference type="SUPFAM" id="SSF53756">
    <property type="entry name" value="UDP-Glycosyltransferase/glycogen phosphorylase"/>
    <property type="match status" value="1"/>
</dbReference>
<dbReference type="InterPro" id="IPR038013">
    <property type="entry name" value="ALG11"/>
</dbReference>
<dbReference type="PANTHER" id="PTHR45919:SF1">
    <property type="entry name" value="GDP-MAN:MAN(3)GLCNAC(2)-PP-DOL ALPHA-1,2-MANNOSYLTRANSFERASE"/>
    <property type="match status" value="1"/>
</dbReference>
<dbReference type="EMBL" id="KV453862">
    <property type="protein sequence ID" value="ODV83622.1"/>
    <property type="molecule type" value="Genomic_DNA"/>
</dbReference>
<dbReference type="OrthoDB" id="2276068at2759"/>
<dbReference type="STRING" id="983967.A0A1E4SW24"/>
<dbReference type="InterPro" id="IPR001296">
    <property type="entry name" value="Glyco_trans_1"/>
</dbReference>
<dbReference type="Pfam" id="PF00534">
    <property type="entry name" value="Glycos_transf_1"/>
    <property type="match status" value="1"/>
</dbReference>
<accession>A0A1E4SW24</accession>
<evidence type="ECO:0000313" key="6">
    <source>
        <dbReference type="EMBL" id="ODV83622.1"/>
    </source>
</evidence>
<keyword evidence="3" id="KW-0328">Glycosyltransferase</keyword>
<keyword evidence="6" id="KW-0808">Transferase</keyword>
<evidence type="ECO:0000256" key="1">
    <source>
        <dbReference type="ARBA" id="ARBA00004586"/>
    </source>
</evidence>
<feature type="domain" description="Glycosyl transferase family 1" evidence="5">
    <location>
        <begin position="56"/>
        <end position="186"/>
    </location>
</feature>
<evidence type="ECO:0000256" key="4">
    <source>
        <dbReference type="ARBA" id="ARBA00022824"/>
    </source>
</evidence>
<protein>
    <submittedName>
        <fullName evidence="6">Glycosyltransferase family 4 protein</fullName>
    </submittedName>
</protein>
<name>A0A1E4SW24_9ASCO</name>
<dbReference type="PANTHER" id="PTHR45919">
    <property type="entry name" value="GDP-MAN:MAN(3)GLCNAC(2)-PP-DOL ALPHA-1,2-MANNOSYLTRANSFERASE"/>
    <property type="match status" value="1"/>
</dbReference>
<dbReference type="AlphaFoldDB" id="A0A1E4SW24"/>
<sequence length="295" mass="34337">MKLYEITGTFVDVTFVNSTWTLEHIKKCWKSSVDMYPPNILYPPIGIDDEEEIDVELKREKIILYLAQFRGEKRHDLAIKEFAKFNESNPNNEYILQFIGSTRNEKDENLVSDLKKLAISLKIDNKIIFKLNESYNEIKKMMKISEFGLNTMWNEHFGISIVEYMANGMIPIVHASAGPLKDIVRSIDPKTKEIMSVEQGLLSSNLNTKSGFFFKDKSDPDYDSNTKFPTLSQVFNQISELKQDEKIQIRSNALYVYQKKFTNKEFQDSWIKAVKFTSKLEQYKRGLKGKVESVY</sequence>
<comment type="similarity">
    <text evidence="2">Belongs to the glycosyltransferase group 1 family.</text>
</comment>
<evidence type="ECO:0000256" key="3">
    <source>
        <dbReference type="ARBA" id="ARBA00022676"/>
    </source>
</evidence>
<keyword evidence="4" id="KW-0256">Endoplasmic reticulum</keyword>
<dbReference type="GO" id="GO:0005789">
    <property type="term" value="C:endoplasmic reticulum membrane"/>
    <property type="evidence" value="ECO:0007669"/>
    <property type="project" value="UniProtKB-SubCell"/>
</dbReference>
<dbReference type="Gene3D" id="3.40.50.2000">
    <property type="entry name" value="Glycogen Phosphorylase B"/>
    <property type="match status" value="1"/>
</dbReference>
<evidence type="ECO:0000313" key="7">
    <source>
        <dbReference type="Proteomes" id="UP000094801"/>
    </source>
</evidence>
<comment type="subcellular location">
    <subcellularLocation>
        <location evidence="1">Endoplasmic reticulum membrane</location>
    </subcellularLocation>
</comment>
<evidence type="ECO:0000256" key="2">
    <source>
        <dbReference type="ARBA" id="ARBA00006122"/>
    </source>
</evidence>
<dbReference type="GO" id="GO:0006487">
    <property type="term" value="P:protein N-linked glycosylation"/>
    <property type="evidence" value="ECO:0007669"/>
    <property type="project" value="TreeGrafter"/>
</dbReference>
<proteinExistence type="inferred from homology"/>